<keyword evidence="1" id="KW-0677">Repeat</keyword>
<dbReference type="AlphaFoldDB" id="A0A2R5G1U9"/>
<dbReference type="InterPro" id="IPR011990">
    <property type="entry name" value="TPR-like_helical_dom_sf"/>
</dbReference>
<sequence>MARKKSLLHKLRRSLPRVNPSHRKASAAFNEIFDEDARKLVQLRSVSFRAVKRLCDGLLSGEVASDVELYVATRKLSDKVEEGATLQLTSRNKNRMKGLEPRSGVTLTFMARDARKKERDTWTTQDVANFVLPTFLSTEQPIYLATLEEQDVGDELQGTYVAQAHDCLFTDLVDALEKHFGEDAEAAFVWLDILCTDQKLLRKSKSKLPTEIANAKQKYLTSGMHRAIGKFDAAVIFIDKWDTPAPLQQAWTAWEILGAINRESSVEVIFAPGQAEDFLERLRDDAEALAKIVTKPSDLRSATSAYTDDKATIDDAVESYLPDGYVTLNASINKCMRESLARIAEDAVKEIRLSGKEEALAEVLICAGYFLNQQDMSDKALLYYKEALVIRRAACANGEATYELATVLNGLAGVHFSLGNNKEALEASQEALDIVVKVHGEKAHDTATVLNNVALMHCAMGDHEKALEDFKTALSIDEALGNQRADEATTLFNIAATYEAQGNYEDALQTFKEALRLRQSVFGHNDPLVGQTHNNIGFVYTCLKNYAAAEKSYSDALSILKKAHGDCHPDVATTLINIGALHLEQKNTDKALEAFTQAKLIFLELLGPGNAHTKEAIDWVRDCEEANAST</sequence>
<dbReference type="PANTHER" id="PTHR45641">
    <property type="entry name" value="TETRATRICOPEPTIDE REPEAT PROTEIN (AFU_ORTHOLOGUE AFUA_6G03870)"/>
    <property type="match status" value="1"/>
</dbReference>
<accession>A0A2R5G1U9</accession>
<evidence type="ECO:0000313" key="5">
    <source>
        <dbReference type="Proteomes" id="UP000241890"/>
    </source>
</evidence>
<dbReference type="SUPFAM" id="SSF48452">
    <property type="entry name" value="TPR-like"/>
    <property type="match status" value="2"/>
</dbReference>
<feature type="repeat" description="TPR" evidence="3">
    <location>
        <begin position="488"/>
        <end position="521"/>
    </location>
</feature>
<keyword evidence="5" id="KW-1185">Reference proteome</keyword>
<dbReference type="Gene3D" id="1.25.40.10">
    <property type="entry name" value="Tetratricopeptide repeat domain"/>
    <property type="match status" value="2"/>
</dbReference>
<evidence type="ECO:0000256" key="3">
    <source>
        <dbReference type="PROSITE-ProRule" id="PRU00339"/>
    </source>
</evidence>
<dbReference type="Pfam" id="PF13424">
    <property type="entry name" value="TPR_12"/>
    <property type="match status" value="2"/>
</dbReference>
<dbReference type="SMART" id="SM00028">
    <property type="entry name" value="TPR"/>
    <property type="match status" value="6"/>
</dbReference>
<evidence type="ECO:0000256" key="1">
    <source>
        <dbReference type="ARBA" id="ARBA00022737"/>
    </source>
</evidence>
<dbReference type="PROSITE" id="PS50005">
    <property type="entry name" value="TPR"/>
    <property type="match status" value="2"/>
</dbReference>
<dbReference type="Pfam" id="PF13374">
    <property type="entry name" value="TPR_10"/>
    <property type="match status" value="1"/>
</dbReference>
<dbReference type="EMBL" id="BEYU01000010">
    <property type="protein sequence ID" value="GBG24986.1"/>
    <property type="molecule type" value="Genomic_DNA"/>
</dbReference>
<comment type="caution">
    <text evidence="4">The sequence shown here is derived from an EMBL/GenBank/DDBJ whole genome shotgun (WGS) entry which is preliminary data.</text>
</comment>
<proteinExistence type="predicted"/>
<dbReference type="InParanoid" id="A0A2R5G1U9"/>
<evidence type="ECO:0000313" key="4">
    <source>
        <dbReference type="EMBL" id="GBG24986.1"/>
    </source>
</evidence>
<evidence type="ECO:0000256" key="2">
    <source>
        <dbReference type="ARBA" id="ARBA00022803"/>
    </source>
</evidence>
<dbReference type="PROSITE" id="PS50293">
    <property type="entry name" value="TPR_REGION"/>
    <property type="match status" value="1"/>
</dbReference>
<protein>
    <submittedName>
        <fullName evidence="4">Kinesin light chain</fullName>
    </submittedName>
</protein>
<dbReference type="Proteomes" id="UP000241890">
    <property type="component" value="Unassembled WGS sequence"/>
</dbReference>
<dbReference type="PANTHER" id="PTHR45641:SF19">
    <property type="entry name" value="NEPHROCYSTIN-3"/>
    <property type="match status" value="1"/>
</dbReference>
<organism evidence="4 5">
    <name type="scientific">Hondaea fermentalgiana</name>
    <dbReference type="NCBI Taxonomy" id="2315210"/>
    <lineage>
        <taxon>Eukaryota</taxon>
        <taxon>Sar</taxon>
        <taxon>Stramenopiles</taxon>
        <taxon>Bigyra</taxon>
        <taxon>Labyrinthulomycetes</taxon>
        <taxon>Thraustochytrida</taxon>
        <taxon>Thraustochytriidae</taxon>
        <taxon>Hondaea</taxon>
    </lineage>
</organism>
<dbReference type="InterPro" id="IPR019734">
    <property type="entry name" value="TPR_rpt"/>
</dbReference>
<keyword evidence="2 3" id="KW-0802">TPR repeat</keyword>
<name>A0A2R5G1U9_9STRA</name>
<feature type="repeat" description="TPR" evidence="3">
    <location>
        <begin position="447"/>
        <end position="480"/>
    </location>
</feature>
<gene>
    <name evidence="4" type="ORF">FCC1311_012032</name>
</gene>
<reference evidence="4 5" key="1">
    <citation type="submission" date="2017-12" db="EMBL/GenBank/DDBJ databases">
        <title>Sequencing, de novo assembly and annotation of complete genome of a new Thraustochytrid species, strain FCC1311.</title>
        <authorList>
            <person name="Sedici K."/>
            <person name="Godart F."/>
            <person name="Aiese Cigliano R."/>
            <person name="Sanseverino W."/>
            <person name="Barakat M."/>
            <person name="Ortet P."/>
            <person name="Marechal E."/>
            <person name="Cagnac O."/>
            <person name="Amato A."/>
        </authorList>
    </citation>
    <scope>NUCLEOTIDE SEQUENCE [LARGE SCALE GENOMIC DNA]</scope>
</reference>
<dbReference type="OrthoDB" id="626167at2759"/>